<evidence type="ECO:0000256" key="3">
    <source>
        <dbReference type="ARBA" id="ARBA00022989"/>
    </source>
</evidence>
<evidence type="ECO:0000313" key="8">
    <source>
        <dbReference type="Proteomes" id="UP000515512"/>
    </source>
</evidence>
<feature type="transmembrane region" description="Helical" evidence="5">
    <location>
        <begin position="39"/>
        <end position="62"/>
    </location>
</feature>
<feature type="domain" description="DUF202" evidence="6">
    <location>
        <begin position="7"/>
        <end position="66"/>
    </location>
</feature>
<evidence type="ECO:0000256" key="5">
    <source>
        <dbReference type="SAM" id="Phobius"/>
    </source>
</evidence>
<proteinExistence type="predicted"/>
<dbReference type="Pfam" id="PF02656">
    <property type="entry name" value="DUF202"/>
    <property type="match status" value="1"/>
</dbReference>
<organism evidence="7 8">
    <name type="scientific">Nocardia huaxiensis</name>
    <dbReference type="NCBI Taxonomy" id="2755382"/>
    <lineage>
        <taxon>Bacteria</taxon>
        <taxon>Bacillati</taxon>
        <taxon>Actinomycetota</taxon>
        <taxon>Actinomycetes</taxon>
        <taxon>Mycobacteriales</taxon>
        <taxon>Nocardiaceae</taxon>
        <taxon>Nocardia</taxon>
    </lineage>
</organism>
<feature type="transmembrane region" description="Helical" evidence="5">
    <location>
        <begin position="83"/>
        <end position="106"/>
    </location>
</feature>
<evidence type="ECO:0000256" key="1">
    <source>
        <dbReference type="ARBA" id="ARBA00004127"/>
    </source>
</evidence>
<keyword evidence="4 5" id="KW-0472">Membrane</keyword>
<keyword evidence="2 5" id="KW-0812">Transmembrane</keyword>
<dbReference type="RefSeq" id="WP_181581045.1">
    <property type="nucleotide sequence ID" value="NZ_CP059399.1"/>
</dbReference>
<keyword evidence="3 5" id="KW-1133">Transmembrane helix</keyword>
<evidence type="ECO:0000313" key="7">
    <source>
        <dbReference type="EMBL" id="QLY29841.1"/>
    </source>
</evidence>
<dbReference type="EMBL" id="CP059399">
    <property type="protein sequence ID" value="QLY29841.1"/>
    <property type="molecule type" value="Genomic_DNA"/>
</dbReference>
<keyword evidence="8" id="KW-1185">Reference proteome</keyword>
<evidence type="ECO:0000256" key="2">
    <source>
        <dbReference type="ARBA" id="ARBA00022692"/>
    </source>
</evidence>
<evidence type="ECO:0000259" key="6">
    <source>
        <dbReference type="Pfam" id="PF02656"/>
    </source>
</evidence>
<protein>
    <submittedName>
        <fullName evidence="7">DUF202 domain-containing protein</fullName>
    </submittedName>
</protein>
<reference evidence="7 8" key="1">
    <citation type="submission" date="2020-07" db="EMBL/GenBank/DDBJ databases">
        <authorList>
            <person name="Zhuang K."/>
            <person name="Ran Y."/>
        </authorList>
    </citation>
    <scope>NUCLEOTIDE SEQUENCE [LARGE SCALE GENOMIC DNA]</scope>
    <source>
        <strain evidence="7 8">WCH-YHL-001</strain>
    </source>
</reference>
<dbReference type="KEGG" id="nhu:H0264_32270"/>
<evidence type="ECO:0000256" key="4">
    <source>
        <dbReference type="ARBA" id="ARBA00023136"/>
    </source>
</evidence>
<dbReference type="AlphaFoldDB" id="A0A7D6V832"/>
<sequence length="109" mass="11503">MTGPEAGLAAERTALAWRRTAIGAIANAVLLMHLAFTTAWLPVTALSLTAVALLIVVSVIGVRRSHILHSHRRGDWADGHRAITTIAVAVSMVVTLALALALTYAFTHA</sequence>
<dbReference type="GO" id="GO:0012505">
    <property type="term" value="C:endomembrane system"/>
    <property type="evidence" value="ECO:0007669"/>
    <property type="project" value="UniProtKB-SubCell"/>
</dbReference>
<dbReference type="Proteomes" id="UP000515512">
    <property type="component" value="Chromosome"/>
</dbReference>
<name>A0A7D6V832_9NOCA</name>
<accession>A0A7D6V832</accession>
<comment type="subcellular location">
    <subcellularLocation>
        <location evidence="1">Endomembrane system</location>
        <topology evidence="1">Multi-pass membrane protein</topology>
    </subcellularLocation>
</comment>
<dbReference type="InterPro" id="IPR003807">
    <property type="entry name" value="DUF202"/>
</dbReference>
<gene>
    <name evidence="7" type="ORF">H0264_32270</name>
</gene>